<feature type="transmembrane region" description="Helical" evidence="1">
    <location>
        <begin position="18"/>
        <end position="35"/>
    </location>
</feature>
<keyword evidence="3" id="KW-0808">Transferase</keyword>
<accession>A0A6N2T3M8</accession>
<evidence type="ECO:0000313" key="3">
    <source>
        <dbReference type="EMBL" id="VYS99071.1"/>
    </source>
</evidence>
<feature type="transmembrane region" description="Helical" evidence="1">
    <location>
        <begin position="338"/>
        <end position="364"/>
    </location>
</feature>
<feature type="domain" description="Acyltransferase 3" evidence="2">
    <location>
        <begin position="16"/>
        <end position="358"/>
    </location>
</feature>
<feature type="transmembrane region" description="Helical" evidence="1">
    <location>
        <begin position="166"/>
        <end position="183"/>
    </location>
</feature>
<feature type="transmembrane region" description="Helical" evidence="1">
    <location>
        <begin position="262"/>
        <end position="283"/>
    </location>
</feature>
<feature type="transmembrane region" description="Helical" evidence="1">
    <location>
        <begin position="90"/>
        <end position="110"/>
    </location>
</feature>
<protein>
    <submittedName>
        <fullName evidence="3">Acyltransferase family protein</fullName>
    </submittedName>
</protein>
<feature type="transmembrane region" description="Helical" evidence="1">
    <location>
        <begin position="295"/>
        <end position="318"/>
    </location>
</feature>
<evidence type="ECO:0000256" key="1">
    <source>
        <dbReference type="SAM" id="Phobius"/>
    </source>
</evidence>
<dbReference type="GO" id="GO:0016747">
    <property type="term" value="F:acyltransferase activity, transferring groups other than amino-acyl groups"/>
    <property type="evidence" value="ECO:0007669"/>
    <property type="project" value="InterPro"/>
</dbReference>
<dbReference type="AlphaFoldDB" id="A0A6N2T3M8"/>
<gene>
    <name evidence="3" type="ORF">AOLFYP35_01119</name>
</gene>
<proteinExistence type="predicted"/>
<dbReference type="EMBL" id="CACRSM010000002">
    <property type="protein sequence ID" value="VYS99071.1"/>
    <property type="molecule type" value="Genomic_DNA"/>
</dbReference>
<keyword evidence="1" id="KW-1133">Transmembrane helix</keyword>
<dbReference type="InterPro" id="IPR002656">
    <property type="entry name" value="Acyl_transf_3_dom"/>
</dbReference>
<keyword evidence="1" id="KW-0472">Membrane</keyword>
<organism evidence="3">
    <name type="scientific">Schaalia odontolytica</name>
    <dbReference type="NCBI Taxonomy" id="1660"/>
    <lineage>
        <taxon>Bacteria</taxon>
        <taxon>Bacillati</taxon>
        <taxon>Actinomycetota</taxon>
        <taxon>Actinomycetes</taxon>
        <taxon>Actinomycetales</taxon>
        <taxon>Actinomycetaceae</taxon>
        <taxon>Schaalia</taxon>
    </lineage>
</organism>
<keyword evidence="3" id="KW-0012">Acyltransferase</keyword>
<name>A0A6N2T3M8_9ACTO</name>
<evidence type="ECO:0000259" key="2">
    <source>
        <dbReference type="Pfam" id="PF01757"/>
    </source>
</evidence>
<keyword evidence="1" id="KW-0812">Transmembrane</keyword>
<feature type="transmembrane region" description="Helical" evidence="1">
    <location>
        <begin position="219"/>
        <end position="242"/>
    </location>
</feature>
<feature type="transmembrane region" description="Helical" evidence="1">
    <location>
        <begin position="130"/>
        <end position="154"/>
    </location>
</feature>
<reference evidence="3" key="1">
    <citation type="submission" date="2019-11" db="EMBL/GenBank/DDBJ databases">
        <authorList>
            <person name="Feng L."/>
        </authorList>
    </citation>
    <scope>NUCLEOTIDE SEQUENCE</scope>
    <source>
        <strain evidence="3">AodontolyticusLFYP35</strain>
    </source>
</reference>
<sequence>MSAAQIGKPATKRHWELELLRIFSMFLIVATHYFASDDSPSRIDPALAQSWKSALHAVTIMPGQVGVTIFVLISAYFLSRSTRSPFTRVAKIWIQTFIYSCGLWGAYFVLSHFVGSSQYFVNPRSILMSVFPVTFGAYWFISAYVVMVIVAPYINILLDATSARQHGALLCLSLWITFIWHILNPANTWAFTDASYLCTLYLIGALIRRHEDRLPRVRWYFAMAIMILCALICMVGTHTIAVSSFLREQLYYPGNLFTAGTGASPILSVICGVLIFLMTLQYISGRTHASTHERISSLVLTLSPATFGVYLLHENFIFKPHLWGLVFSVPSPSGVWRLAYASLSIVLIYLVLLAVCFVIFRLVVQPCEKAFLKVLSRS</sequence>
<dbReference type="Pfam" id="PF01757">
    <property type="entry name" value="Acyl_transf_3"/>
    <property type="match status" value="1"/>
</dbReference>
<feature type="transmembrane region" description="Helical" evidence="1">
    <location>
        <begin position="55"/>
        <end position="78"/>
    </location>
</feature>
<feature type="transmembrane region" description="Helical" evidence="1">
    <location>
        <begin position="189"/>
        <end position="207"/>
    </location>
</feature>